<feature type="non-terminal residue" evidence="1">
    <location>
        <position position="1"/>
    </location>
</feature>
<name>A0A816AT44_9BILA</name>
<dbReference type="Gene3D" id="1.25.40.10">
    <property type="entry name" value="Tetratricopeptide repeat domain"/>
    <property type="match status" value="1"/>
</dbReference>
<accession>A0A816AT44</accession>
<dbReference type="EMBL" id="CAJNOQ010035740">
    <property type="protein sequence ID" value="CAF1601035.1"/>
    <property type="molecule type" value="Genomic_DNA"/>
</dbReference>
<keyword evidence="5" id="KW-1185">Reference proteome</keyword>
<dbReference type="EMBL" id="CAJOBA010083201">
    <property type="protein sequence ID" value="CAF4451363.1"/>
    <property type="molecule type" value="Genomic_DNA"/>
</dbReference>
<evidence type="ECO:0000313" key="1">
    <source>
        <dbReference type="EMBL" id="CAF1601035.1"/>
    </source>
</evidence>
<dbReference type="AlphaFoldDB" id="A0A816AT44"/>
<dbReference type="EMBL" id="CAJNOK010057832">
    <property type="protein sequence ID" value="CAF1627510.1"/>
    <property type="molecule type" value="Genomic_DNA"/>
</dbReference>
<dbReference type="OrthoDB" id="10059230at2759"/>
<evidence type="ECO:0000313" key="4">
    <source>
        <dbReference type="EMBL" id="CAF4478115.1"/>
    </source>
</evidence>
<evidence type="ECO:0000313" key="5">
    <source>
        <dbReference type="Proteomes" id="UP000663829"/>
    </source>
</evidence>
<proteinExistence type="predicted"/>
<gene>
    <name evidence="1" type="ORF">GPM918_LOCUS42440</name>
    <name evidence="2" type="ORF">OVA965_LOCUS43535</name>
    <name evidence="4" type="ORF">SRO942_LOCUS43669</name>
    <name evidence="3" type="ORF">TMI583_LOCUS45841</name>
</gene>
<dbReference type="Proteomes" id="UP000682733">
    <property type="component" value="Unassembled WGS sequence"/>
</dbReference>
<evidence type="ECO:0000313" key="2">
    <source>
        <dbReference type="EMBL" id="CAF1627510.1"/>
    </source>
</evidence>
<dbReference type="Proteomes" id="UP000677228">
    <property type="component" value="Unassembled WGS sequence"/>
</dbReference>
<dbReference type="Proteomes" id="UP000681722">
    <property type="component" value="Unassembled WGS sequence"/>
</dbReference>
<comment type="caution">
    <text evidence="1">The sequence shown here is derived from an EMBL/GenBank/DDBJ whole genome shotgun (WGS) entry which is preliminary data.</text>
</comment>
<dbReference type="EMBL" id="CAJOBC010102152">
    <property type="protein sequence ID" value="CAF4478115.1"/>
    <property type="molecule type" value="Genomic_DNA"/>
</dbReference>
<dbReference type="Proteomes" id="UP000663829">
    <property type="component" value="Unassembled WGS sequence"/>
</dbReference>
<organism evidence="1 5">
    <name type="scientific">Didymodactylos carnosus</name>
    <dbReference type="NCBI Taxonomy" id="1234261"/>
    <lineage>
        <taxon>Eukaryota</taxon>
        <taxon>Metazoa</taxon>
        <taxon>Spiralia</taxon>
        <taxon>Gnathifera</taxon>
        <taxon>Rotifera</taxon>
        <taxon>Eurotatoria</taxon>
        <taxon>Bdelloidea</taxon>
        <taxon>Philodinida</taxon>
        <taxon>Philodinidae</taxon>
        <taxon>Didymodactylos</taxon>
    </lineage>
</organism>
<protein>
    <recommendedName>
        <fullName evidence="6">Tetratricopeptide repeat protein</fullName>
    </recommendedName>
</protein>
<dbReference type="InterPro" id="IPR011990">
    <property type="entry name" value="TPR-like_helical_dom_sf"/>
</dbReference>
<sequence>NFIGQAYSSKTNYELALKNYETALELQLKYNPDNLDLLSTC</sequence>
<reference evidence="1" key="1">
    <citation type="submission" date="2021-02" db="EMBL/GenBank/DDBJ databases">
        <authorList>
            <person name="Nowell W R."/>
        </authorList>
    </citation>
    <scope>NUCLEOTIDE SEQUENCE</scope>
</reference>
<evidence type="ECO:0000313" key="3">
    <source>
        <dbReference type="EMBL" id="CAF4451363.1"/>
    </source>
</evidence>
<evidence type="ECO:0008006" key="6">
    <source>
        <dbReference type="Google" id="ProtNLM"/>
    </source>
</evidence>